<dbReference type="GO" id="GO:0005886">
    <property type="term" value="C:plasma membrane"/>
    <property type="evidence" value="ECO:0007669"/>
    <property type="project" value="UniProtKB-SubCell"/>
</dbReference>
<dbReference type="CDD" id="cd06225">
    <property type="entry name" value="HAMP"/>
    <property type="match status" value="1"/>
</dbReference>
<evidence type="ECO:0000313" key="13">
    <source>
        <dbReference type="Proteomes" id="UP000182321"/>
    </source>
</evidence>
<dbReference type="PROSITE" id="PS50885">
    <property type="entry name" value="HAMP"/>
    <property type="match status" value="1"/>
</dbReference>
<dbReference type="SUPFAM" id="SSF58104">
    <property type="entry name" value="Methyl-accepting chemotaxis protein (MCP) signaling domain"/>
    <property type="match status" value="1"/>
</dbReference>
<gene>
    <name evidence="12" type="ORF">SAMN02910377_00507</name>
</gene>
<dbReference type="PROSITE" id="PS50111">
    <property type="entry name" value="CHEMOTAXIS_TRANSDUC_2"/>
    <property type="match status" value="1"/>
</dbReference>
<evidence type="ECO:0000256" key="2">
    <source>
        <dbReference type="ARBA" id="ARBA00022475"/>
    </source>
</evidence>
<dbReference type="SUPFAM" id="SSF103190">
    <property type="entry name" value="Sensory domain-like"/>
    <property type="match status" value="1"/>
</dbReference>
<feature type="transmembrane region" description="Helical" evidence="9">
    <location>
        <begin position="170"/>
        <end position="193"/>
    </location>
</feature>
<keyword evidence="5 9" id="KW-0472">Membrane</keyword>
<feature type="domain" description="HAMP" evidence="11">
    <location>
        <begin position="203"/>
        <end position="248"/>
    </location>
</feature>
<proteinExistence type="inferred from homology"/>
<dbReference type="AlphaFoldDB" id="A0A1H7FXS2"/>
<evidence type="ECO:0000259" key="10">
    <source>
        <dbReference type="PROSITE" id="PS50111"/>
    </source>
</evidence>
<comment type="subcellular location">
    <subcellularLocation>
        <location evidence="1">Cell membrane</location>
        <topology evidence="1">Multi-pass membrane protein</topology>
    </subcellularLocation>
</comment>
<evidence type="ECO:0000256" key="5">
    <source>
        <dbReference type="ARBA" id="ARBA00023136"/>
    </source>
</evidence>
<dbReference type="Proteomes" id="UP000182321">
    <property type="component" value="Unassembled WGS sequence"/>
</dbReference>
<evidence type="ECO:0000256" key="9">
    <source>
        <dbReference type="SAM" id="Phobius"/>
    </source>
</evidence>
<evidence type="ECO:0000256" key="4">
    <source>
        <dbReference type="ARBA" id="ARBA00022989"/>
    </source>
</evidence>
<dbReference type="GO" id="GO:0007165">
    <property type="term" value="P:signal transduction"/>
    <property type="evidence" value="ECO:0007669"/>
    <property type="project" value="UniProtKB-KW"/>
</dbReference>
<accession>A0A1H7FXS2</accession>
<keyword evidence="3 9" id="KW-0812">Transmembrane</keyword>
<keyword evidence="4 9" id="KW-1133">Transmembrane helix</keyword>
<dbReference type="InterPro" id="IPR004089">
    <property type="entry name" value="MCPsignal_dom"/>
</dbReference>
<evidence type="ECO:0000256" key="3">
    <source>
        <dbReference type="ARBA" id="ARBA00022692"/>
    </source>
</evidence>
<name>A0A1H7FXS2_9FIRM</name>
<organism evidence="12 13">
    <name type="scientific">Pseudobutyrivibrio ruminis</name>
    <dbReference type="NCBI Taxonomy" id="46206"/>
    <lineage>
        <taxon>Bacteria</taxon>
        <taxon>Bacillati</taxon>
        <taxon>Bacillota</taxon>
        <taxon>Clostridia</taxon>
        <taxon>Lachnospirales</taxon>
        <taxon>Lachnospiraceae</taxon>
        <taxon>Pseudobutyrivibrio</taxon>
    </lineage>
</organism>
<dbReference type="PANTHER" id="PTHR32089:SF112">
    <property type="entry name" value="LYSOZYME-LIKE PROTEIN-RELATED"/>
    <property type="match status" value="1"/>
</dbReference>
<evidence type="ECO:0000256" key="6">
    <source>
        <dbReference type="ARBA" id="ARBA00023224"/>
    </source>
</evidence>
<dbReference type="SMART" id="SM00283">
    <property type="entry name" value="MA"/>
    <property type="match status" value="1"/>
</dbReference>
<dbReference type="Pfam" id="PF00015">
    <property type="entry name" value="MCPsignal"/>
    <property type="match status" value="1"/>
</dbReference>
<evidence type="ECO:0000259" key="11">
    <source>
        <dbReference type="PROSITE" id="PS50885"/>
    </source>
</evidence>
<dbReference type="PROSITE" id="PS51257">
    <property type="entry name" value="PROKAR_LIPOPROTEIN"/>
    <property type="match status" value="1"/>
</dbReference>
<comment type="similarity">
    <text evidence="7">Belongs to the methyl-accepting chemotaxis (MCP) protein family.</text>
</comment>
<dbReference type="InterPro" id="IPR033463">
    <property type="entry name" value="sCache_3"/>
</dbReference>
<dbReference type="Gene3D" id="6.10.340.10">
    <property type="match status" value="1"/>
</dbReference>
<dbReference type="InterPro" id="IPR029151">
    <property type="entry name" value="Sensor-like_sf"/>
</dbReference>
<protein>
    <submittedName>
        <fullName evidence="12">Methyl-accepting chemotaxis protein</fullName>
    </submittedName>
</protein>
<evidence type="ECO:0000313" key="12">
    <source>
        <dbReference type="EMBL" id="SEK30047.1"/>
    </source>
</evidence>
<evidence type="ECO:0000256" key="7">
    <source>
        <dbReference type="ARBA" id="ARBA00029447"/>
    </source>
</evidence>
<dbReference type="InterPro" id="IPR003660">
    <property type="entry name" value="HAMP_dom"/>
</dbReference>
<keyword evidence="6 8" id="KW-0807">Transducer</keyword>
<sequence length="552" mass="59395">MDKKSKRASLRIMLIGLVVVSLACVGTAATIVGCANLRRGMEYEVETGVMATCTSYAQVLDYTYDGVEVDESSTLEEEMSAETGYDYTFFLGDTRVRSSIPGVVGTKAGDAVIATVLNGKQSYQAQNVMIDNEPYYVAYQPLVDESGNVYGMAFVGLKKIEITHYISKRVAWTVTLALAIVILFTVLAIIYTIKIIEAIDENVKAVRQMATGDLEIVLSDKVKNRNDELGEMSSALFDMAARIRSVIGNARISSDEVDESASYLSNTVKTITDTTESVSIAVGQVATGAENQAQSLQDAVESVNSINDAVEMITANAVEMQSLADSMQENSKASQDKLTELRMTTRESITAIDGIVELIGNTNTAVTTISEAVSIIDAIAAQTNLLSLNASIEAARAGEAGKGFAVVADEIRQLADQSAEAAQNIQEAMKGLSSDSNKTMEEAGQVQETMTTQRHTIHRTIEQVDNLIEDINKSITLTKDIVASVHKTEEASNLISDTISSLSSISEENAASSEETRASMTELADTMEALTTKAASLNKVAHTLEEEMAFFQ</sequence>
<dbReference type="Pfam" id="PF17202">
    <property type="entry name" value="sCache_3_3"/>
    <property type="match status" value="1"/>
</dbReference>
<evidence type="ECO:0000256" key="8">
    <source>
        <dbReference type="PROSITE-ProRule" id="PRU00284"/>
    </source>
</evidence>
<keyword evidence="2" id="KW-1003">Cell membrane</keyword>
<evidence type="ECO:0000256" key="1">
    <source>
        <dbReference type="ARBA" id="ARBA00004651"/>
    </source>
</evidence>
<dbReference type="PANTHER" id="PTHR32089">
    <property type="entry name" value="METHYL-ACCEPTING CHEMOTAXIS PROTEIN MCPB"/>
    <property type="match status" value="1"/>
</dbReference>
<feature type="domain" description="Methyl-accepting transducer" evidence="10">
    <location>
        <begin position="267"/>
        <end position="524"/>
    </location>
</feature>
<reference evidence="13" key="1">
    <citation type="submission" date="2016-10" db="EMBL/GenBank/DDBJ databases">
        <authorList>
            <person name="Varghese N."/>
        </authorList>
    </citation>
    <scope>NUCLEOTIDE SEQUENCE [LARGE SCALE GENOMIC DNA]</scope>
    <source>
        <strain evidence="13">ACV-9</strain>
    </source>
</reference>
<dbReference type="Gene3D" id="1.10.287.950">
    <property type="entry name" value="Methyl-accepting chemotaxis protein"/>
    <property type="match status" value="1"/>
</dbReference>
<dbReference type="RefSeq" id="WP_074788964.1">
    <property type="nucleotide sequence ID" value="NZ_FNZX01000004.1"/>
</dbReference>
<dbReference type="EMBL" id="FNZX01000004">
    <property type="protein sequence ID" value="SEK30047.1"/>
    <property type="molecule type" value="Genomic_DNA"/>
</dbReference>
<keyword evidence="13" id="KW-1185">Reference proteome</keyword>